<sequence>MPYKTDFQRHLDILALSLSLKNNDNWHHPDNKVNYPLLFSTYIKMIQQDEQEFFVRKQDRLKMIQSLNRSKDFYSFTRHTQLLHTLERMDPNDSRDFILLPLYYAVEEKYKGHISGALIYKETETYRIVLVDKENLRSNSSVNMVTIPSEEMPSLSKELFVQRDHPNIESSFDILDKIIDYSNHPILPLNYTMHGQKEENCVVKEIEATVKTALFHCRHGLLASQDSKKIKWSDVPESNLEMKKRFSTVIKAEYGESLLIDYSFLLFTLRKKANDEYSSLTTTEKDKIQEIYKKMFINHPEIQKIFKIEKPTNLNKAIIEDQKTGAYPKAGNTKNMINIFEKITDEKNRIANGLRTEKRTPKDEFIR</sequence>
<dbReference type="RefSeq" id="WP_096709747.1">
    <property type="nucleotide sequence ID" value="NZ_JBFCRC010000001.1"/>
</dbReference>
<dbReference type="AlphaFoldDB" id="A0AB37I851"/>
<evidence type="ECO:0000313" key="2">
    <source>
        <dbReference type="Proteomes" id="UP000253498"/>
    </source>
</evidence>
<dbReference type="EMBL" id="LESJ01000006">
    <property type="protein sequence ID" value="RBT67236.1"/>
    <property type="molecule type" value="Genomic_DNA"/>
</dbReference>
<dbReference type="Proteomes" id="UP000253498">
    <property type="component" value="Unassembled WGS sequence"/>
</dbReference>
<proteinExistence type="predicted"/>
<name>A0AB37I851_ENTHR</name>
<protein>
    <submittedName>
        <fullName evidence="1">Uncharacterized protein</fullName>
    </submittedName>
</protein>
<organism evidence="1 2">
    <name type="scientific">Enterococcus hirae</name>
    <dbReference type="NCBI Taxonomy" id="1354"/>
    <lineage>
        <taxon>Bacteria</taxon>
        <taxon>Bacillati</taxon>
        <taxon>Bacillota</taxon>
        <taxon>Bacilli</taxon>
        <taxon>Lactobacillales</taxon>
        <taxon>Enterococcaceae</taxon>
        <taxon>Enterococcus</taxon>
    </lineage>
</organism>
<reference evidence="1 2" key="1">
    <citation type="submission" date="2015-06" db="EMBL/GenBank/DDBJ databases">
        <title>The Genome Sequence of Enterococcus hirae 88EA1.</title>
        <authorList>
            <consortium name="The Broad Institute Genomics Platform"/>
            <consortium name="The Broad Institute Genome Sequencing Center for Infectious Disease"/>
            <person name="Earl A.M."/>
            <person name="Van Tyne D."/>
            <person name="Lebreton F."/>
            <person name="Saavedra J.T."/>
            <person name="Gilmore M.S."/>
            <person name="Manson McGuire A."/>
            <person name="Clock S."/>
            <person name="Crupain M."/>
            <person name="Rangan U."/>
            <person name="Young S."/>
            <person name="Abouelleil A."/>
            <person name="Cao P."/>
            <person name="Chapman S.B."/>
            <person name="Griggs A."/>
            <person name="Priest M."/>
            <person name="Shea T."/>
            <person name="Wortman J."/>
            <person name="Nusbaum C."/>
            <person name="Birren B."/>
        </authorList>
    </citation>
    <scope>NUCLEOTIDE SEQUENCE [LARGE SCALE GENOMIC DNA]</scope>
    <source>
        <strain evidence="1 2">88EA1</strain>
    </source>
</reference>
<evidence type="ECO:0000313" key="1">
    <source>
        <dbReference type="EMBL" id="RBT67236.1"/>
    </source>
</evidence>
<comment type="caution">
    <text evidence="1">The sequence shown here is derived from an EMBL/GenBank/DDBJ whole genome shotgun (WGS) entry which is preliminary data.</text>
</comment>
<accession>A0AB37I851</accession>
<gene>
    <name evidence="1" type="ORF">EB03_02000</name>
</gene>